<dbReference type="EMBL" id="CP012959">
    <property type="protein sequence ID" value="AMQ94943.1"/>
    <property type="molecule type" value="Genomic_DNA"/>
</dbReference>
<dbReference type="Proteomes" id="UP000072236">
    <property type="component" value="Chromosome"/>
</dbReference>
<organism evidence="3 6">
    <name type="scientific">Aggregatibacter actinomycetemcomitans</name>
    <name type="common">Actinobacillus actinomycetemcomitans</name>
    <name type="synonym">Haemophilus actinomycetemcomitans</name>
    <dbReference type="NCBI Taxonomy" id="714"/>
    <lineage>
        <taxon>Bacteria</taxon>
        <taxon>Pseudomonadati</taxon>
        <taxon>Pseudomonadota</taxon>
        <taxon>Gammaproteobacteria</taxon>
        <taxon>Pasteurellales</taxon>
        <taxon>Pasteurellaceae</taxon>
        <taxon>Aggregatibacter</taxon>
    </lineage>
</organism>
<evidence type="ECO:0000313" key="3">
    <source>
        <dbReference type="EMBL" id="TYA38742.1"/>
    </source>
</evidence>
<dbReference type="InterPro" id="IPR022262">
    <property type="entry name" value="Lipoprot_put"/>
</dbReference>
<evidence type="ECO:0000313" key="6">
    <source>
        <dbReference type="Proteomes" id="UP000323012"/>
    </source>
</evidence>
<evidence type="ECO:0000313" key="1">
    <source>
        <dbReference type="EMBL" id="AMQ94943.1"/>
    </source>
</evidence>
<reference evidence="3 6" key="3">
    <citation type="submission" date="2019-08" db="EMBL/GenBank/DDBJ databases">
        <title>Whole genome sequencing of Aggregatibacter actinomycetemcomitans cultured from blood stream infections in Denmark reveals a novel phylogenetic lineage expressing serotype a membrane O polysaccharide.</title>
        <authorList>
            <person name="Nedergaard S."/>
            <person name="Kobel C.M."/>
            <person name="Nielsen M.B."/>
            <person name="Moeller R.T."/>
            <person name="Jensen A.B."/>
            <person name="Noerskov-Lauritsen N."/>
        </authorList>
    </citation>
    <scope>NUCLEOTIDE SEQUENCE [LARGE SCALE GENOMIC DNA]</scope>
    <source>
        <strain evidence="3 6">PN_563</strain>
    </source>
</reference>
<evidence type="ECO:0000313" key="5">
    <source>
        <dbReference type="Proteomes" id="UP000226080"/>
    </source>
</evidence>
<reference evidence="2 5" key="2">
    <citation type="submission" date="2017-10" db="EMBL/GenBank/DDBJ databases">
        <title>Draft genome sequences of Aggregatibacter actinomycetemcomitans strains 310a and 310b.</title>
        <authorList>
            <person name="May A.C."/>
            <person name="Ohta H."/>
            <person name="Maeda H."/>
            <person name="Kokeguchi S."/>
            <person name="Cugini C."/>
        </authorList>
    </citation>
    <scope>NUCLEOTIDE SEQUENCE [LARGE SCALE GENOMIC DNA]</scope>
    <source>
        <strain evidence="2 5">310b</strain>
    </source>
</reference>
<dbReference type="EMBL" id="VSED01000017">
    <property type="protein sequence ID" value="TYA38742.1"/>
    <property type="molecule type" value="Genomic_DNA"/>
</dbReference>
<evidence type="ECO:0000313" key="4">
    <source>
        <dbReference type="Proteomes" id="UP000072236"/>
    </source>
</evidence>
<reference evidence="1 4" key="1">
    <citation type="submission" date="2015-10" db="EMBL/GenBank/DDBJ databases">
        <title>Tn-seq of a polymicrobial infection.</title>
        <authorList>
            <person name="Stacy A."/>
            <person name="Rumbaugh K.P."/>
            <person name="Whiteley M."/>
        </authorList>
    </citation>
    <scope>NUCLEOTIDE SEQUENCE [LARGE SCALE GENOMIC DNA]</scope>
    <source>
        <strain evidence="1 4">624</strain>
    </source>
</reference>
<sequence length="135" mass="15262">MSYPRRIGMLFVAVSLITACSTSKNDLLPTSDSTMRDIWHKATGNNAQFQTYRNNARSLEAPRYIPAGEQQSYSRTAENEITNLFPRLPNPDLIMYVYPHLSESGEPMPIPGYTSVIPFYGRVQYAQPGERTRGL</sequence>
<gene>
    <name evidence="1" type="ORF">ACT75_10645</name>
    <name evidence="2" type="ORF">CQR80_00925</name>
    <name evidence="3" type="ORF">FXB79_07000</name>
</gene>
<dbReference type="AlphaFoldDB" id="A0A142G2R3"/>
<protein>
    <submittedName>
        <fullName evidence="1">Conjugal transfer protein</fullName>
    </submittedName>
    <submittedName>
        <fullName evidence="3">TIGR03751 family conjugal transfer lipoprotein</fullName>
    </submittedName>
</protein>
<name>A0A142G2R3_AGGAC</name>
<dbReference type="KEGG" id="aact:ACT75_10645"/>
<dbReference type="NCBIfam" id="TIGR03751">
    <property type="entry name" value="conj_TIGR03751"/>
    <property type="match status" value="1"/>
</dbReference>
<proteinExistence type="predicted"/>
<dbReference type="Proteomes" id="UP000323012">
    <property type="component" value="Unassembled WGS sequence"/>
</dbReference>
<dbReference type="OrthoDB" id="8863314at2"/>
<dbReference type="EMBL" id="PCGW01000001">
    <property type="protein sequence ID" value="PHO21682.1"/>
    <property type="molecule type" value="Genomic_DNA"/>
</dbReference>
<keyword evidence="3" id="KW-0449">Lipoprotein</keyword>
<dbReference type="RefSeq" id="WP_005540956.1">
    <property type="nucleotide sequence ID" value="NZ_CP012959.1"/>
</dbReference>
<dbReference type="Proteomes" id="UP000226080">
    <property type="component" value="Unassembled WGS sequence"/>
</dbReference>
<dbReference type="eggNOG" id="ENOG502ZBPP">
    <property type="taxonomic scope" value="Bacteria"/>
</dbReference>
<accession>A0A142G2R3</accession>
<keyword evidence="5" id="KW-1185">Reference proteome</keyword>
<evidence type="ECO:0000313" key="2">
    <source>
        <dbReference type="EMBL" id="PHO21682.1"/>
    </source>
</evidence>
<dbReference type="PROSITE" id="PS51257">
    <property type="entry name" value="PROKAR_LIPOPROTEIN"/>
    <property type="match status" value="1"/>
</dbReference>